<dbReference type="VEuPathDB" id="FungiDB:PODANS_3_4470"/>
<name>B2AZH6_PODAN</name>
<gene>
    <name evidence="9" type="ORF">PODANS_3_4470</name>
</gene>
<evidence type="ECO:0000256" key="6">
    <source>
        <dbReference type="SAM" id="MobiDB-lite"/>
    </source>
</evidence>
<feature type="domain" description="Vps52 coiled-coil" evidence="7">
    <location>
        <begin position="191"/>
        <end position="357"/>
    </location>
</feature>
<dbReference type="HOGENOM" id="CLU_010797_1_0_1"/>
<feature type="domain" description="Vps52 C-terminal" evidence="8">
    <location>
        <begin position="374"/>
        <end position="684"/>
    </location>
</feature>
<dbReference type="EMBL" id="CU638743">
    <property type="protein sequence ID" value="CAP70364.1"/>
    <property type="molecule type" value="Genomic_DNA"/>
</dbReference>
<dbReference type="GO" id="GO:0019905">
    <property type="term" value="F:syntaxin binding"/>
    <property type="evidence" value="ECO:0007669"/>
    <property type="project" value="TreeGrafter"/>
</dbReference>
<keyword evidence="11" id="KW-1185">Reference proteome</keyword>
<reference evidence="11" key="3">
    <citation type="journal article" date="2014" name="Genetics">
        <title>Maintaining two mating types: Structure of the mating type locus and its role in heterokaryosis in Podospora anserina.</title>
        <authorList>
            <person name="Grognet P."/>
            <person name="Bidard F."/>
            <person name="Kuchly C."/>
            <person name="Tong L.C.H."/>
            <person name="Coppin E."/>
            <person name="Benkhali J.A."/>
            <person name="Couloux A."/>
            <person name="Wincker P."/>
            <person name="Debuchy R."/>
            <person name="Silar P."/>
        </authorList>
    </citation>
    <scope>GENOME REANNOTATION</scope>
    <source>
        <strain evidence="11">S / ATCC MYA-4624 / DSM 980 / FGSC 10383</strain>
    </source>
</reference>
<dbReference type="GO" id="GO:0006896">
    <property type="term" value="P:Golgi to vacuole transport"/>
    <property type="evidence" value="ECO:0007669"/>
    <property type="project" value="TreeGrafter"/>
</dbReference>
<keyword evidence="3" id="KW-0813">Transport</keyword>
<dbReference type="OrthoDB" id="19482at2759"/>
<dbReference type="GO" id="GO:0042147">
    <property type="term" value="P:retrograde transport, endosome to Golgi"/>
    <property type="evidence" value="ECO:0007669"/>
    <property type="project" value="TreeGrafter"/>
</dbReference>
<evidence type="ECO:0000259" key="8">
    <source>
        <dbReference type="Pfam" id="PF20655"/>
    </source>
</evidence>
<reference evidence="9" key="2">
    <citation type="submission" date="2008-07" db="EMBL/GenBank/DDBJ databases">
        <authorList>
            <person name="Genoscope - CEA"/>
        </authorList>
    </citation>
    <scope>NUCLEOTIDE SEQUENCE</scope>
    <source>
        <strain evidence="9">S mat+</strain>
    </source>
</reference>
<dbReference type="KEGG" id="pan:PODANSg6267"/>
<dbReference type="FunCoup" id="B2AZH6">
    <property type="interactions" value="867"/>
</dbReference>
<dbReference type="RefSeq" id="XP_001909232.1">
    <property type="nucleotide sequence ID" value="XM_001909197.1"/>
</dbReference>
<dbReference type="InterPro" id="IPR048361">
    <property type="entry name" value="Vps52_C"/>
</dbReference>
<reference evidence="10" key="4">
    <citation type="submission" date="2015-04" db="EMBL/GenBank/DDBJ databases">
        <title>Maintaining two mating types: Structure of the mating type locus and its role in heterokaryosis in Podospora anserina.</title>
        <authorList>
            <person name="Grognet P."/>
            <person name="Bidard F."/>
            <person name="Kuchly C."/>
            <person name="Chan Ho Tong L."/>
            <person name="Coppin E."/>
            <person name="Ait Benkhali J."/>
            <person name="Couloux A."/>
            <person name="Wincker P."/>
            <person name="Debuchy R."/>
            <person name="Silar P."/>
        </authorList>
    </citation>
    <scope>NUCLEOTIDE SEQUENCE</scope>
</reference>
<evidence type="ECO:0000256" key="4">
    <source>
        <dbReference type="ARBA" id="ARBA00022927"/>
    </source>
</evidence>
<dbReference type="GeneID" id="6193974"/>
<evidence type="ECO:0000256" key="1">
    <source>
        <dbReference type="ARBA" id="ARBA00004601"/>
    </source>
</evidence>
<comment type="subcellular location">
    <subcellularLocation>
        <location evidence="1">Golgi apparatus</location>
        <location evidence="1">trans-Golgi network</location>
    </subcellularLocation>
</comment>
<dbReference type="AlphaFoldDB" id="B2AZH6"/>
<dbReference type="eggNOG" id="KOG1961">
    <property type="taxonomic scope" value="Eukaryota"/>
</dbReference>
<sequence>MWLDRFAAQQQPGRNNSPPPSNRSSPLPRRTSRSGGISPYTTSQQQRPGISPRGSSLSLVSNDSSSSLLASSRRANGSALRQSTTVDDAPDPEEVLARILGPLSVDVAPAQHSSSTGITEEDLELEFDFGGLSLRELAESDDADQLETVDTYRPQTVEDCRSSSPACCKALRFPSCTYDSFALVERDKAKFEELHRSIRACDDILNSVETNLTSFRNDLAAVSADIESLQARSTALNVRLENRKAVEKALGPIVEELSVSPMVVSKIAEGHIDEAWIKTLAEVDKRAMAHKKNSQQQTQNKALADTGPLLEKLVLKAIERIRDFLVAQIKALRSPNINAQIIQQQNFIKFKDLFGFLNRHQPVLAGEICQAYLNTMRWYYLNQFTRYEKALLRLKLHVLDKNDVLGHDDSPTTRRTTLLSSSKLAPGAPPHDAFNLGRRIDVLKNNNNLAISSYLAEEDTSTHYLETVFRNFNLALIDNTTAEYTFLAGFFSPALSYGTISRHFTQIFEPTFSLGQQLTRQLVSETYDGLGVLLCLRLNQKYAFELQRRRIPSVDSYINGTGMELWPRLQSIMDAHRESVKTFTNGLGTKQPTAAVAKAASAAPHVVTQRFGQLLHGILALSTEAGDDEPVVASLRRLGGEVERFLEGWSRTRFGEVEGRKGRRFLYNNWSLVLTILGDVALEGEGKMGREFVGWVEGLKGKYQEDG</sequence>
<proteinExistence type="inferred from homology"/>
<dbReference type="GO" id="GO:0000938">
    <property type="term" value="C:GARP complex"/>
    <property type="evidence" value="ECO:0007669"/>
    <property type="project" value="TreeGrafter"/>
</dbReference>
<reference evidence="9 11" key="1">
    <citation type="journal article" date="2008" name="Genome Biol.">
        <title>The genome sequence of the model ascomycete fungus Podospora anserina.</title>
        <authorList>
            <person name="Espagne E."/>
            <person name="Lespinet O."/>
            <person name="Malagnac F."/>
            <person name="Da Silva C."/>
            <person name="Jaillon O."/>
            <person name="Porcel B.M."/>
            <person name="Couloux A."/>
            <person name="Aury J.-M."/>
            <person name="Segurens B."/>
            <person name="Poulain J."/>
            <person name="Anthouard V."/>
            <person name="Grossetete S."/>
            <person name="Khalili H."/>
            <person name="Coppin E."/>
            <person name="Dequard-Chablat M."/>
            <person name="Picard M."/>
            <person name="Contamine V."/>
            <person name="Arnaise S."/>
            <person name="Bourdais A."/>
            <person name="Berteaux-Lecellier V."/>
            <person name="Gautheret D."/>
            <person name="de Vries R.P."/>
            <person name="Battaglia E."/>
            <person name="Coutinho P.M."/>
            <person name="Danchin E.G.J."/>
            <person name="Henrissat B."/>
            <person name="El Khoury R."/>
            <person name="Sainsard-Chanet A."/>
            <person name="Boivin A."/>
            <person name="Pinan-Lucarre B."/>
            <person name="Sellem C.H."/>
            <person name="Debuchy R."/>
            <person name="Wincker P."/>
            <person name="Weissenbach J."/>
            <person name="Silar P."/>
        </authorList>
    </citation>
    <scope>NUCLEOTIDE SEQUENCE [LARGE SCALE GENOMIC DNA]</scope>
    <source>
        <strain evidence="11">S / ATCC MYA-4624 / DSM 980 / FGSC 10383</strain>
        <strain evidence="9">S mat+</strain>
    </source>
</reference>
<evidence type="ECO:0000259" key="7">
    <source>
        <dbReference type="Pfam" id="PF04129"/>
    </source>
</evidence>
<feature type="compositionally biased region" description="Polar residues" evidence="6">
    <location>
        <begin position="39"/>
        <end position="48"/>
    </location>
</feature>
<dbReference type="GO" id="GO:0015031">
    <property type="term" value="P:protein transport"/>
    <property type="evidence" value="ECO:0007669"/>
    <property type="project" value="UniProtKB-KW"/>
</dbReference>
<evidence type="ECO:0000256" key="2">
    <source>
        <dbReference type="ARBA" id="ARBA00008180"/>
    </source>
</evidence>
<keyword evidence="5" id="KW-0333">Golgi apparatus</keyword>
<evidence type="ECO:0000313" key="9">
    <source>
        <dbReference type="EMBL" id="CAP70364.1"/>
    </source>
</evidence>
<dbReference type="PANTHER" id="PTHR14190">
    <property type="entry name" value="SUPPRESSOR OF ACTIN MUTATIONS 2/VACUOLAR PROTEIN SORTING 52"/>
    <property type="match status" value="1"/>
</dbReference>
<dbReference type="Proteomes" id="UP000001197">
    <property type="component" value="Chromosome 3"/>
</dbReference>
<dbReference type="STRING" id="515849.B2AZH6"/>
<protein>
    <submittedName>
        <fullName evidence="9">Podospora anserina S mat+ genomic DNA chromosome 3, supercontig 2</fullName>
    </submittedName>
    <submittedName>
        <fullName evidence="10">Vacuolar protein sorting-associated protein 52</fullName>
    </submittedName>
</protein>
<evidence type="ECO:0000313" key="11">
    <source>
        <dbReference type="Proteomes" id="UP000001197"/>
    </source>
</evidence>
<dbReference type="InterPro" id="IPR007258">
    <property type="entry name" value="Vps52"/>
</dbReference>
<accession>B2AZH6</accession>
<evidence type="ECO:0000256" key="3">
    <source>
        <dbReference type="ARBA" id="ARBA00022448"/>
    </source>
</evidence>
<feature type="compositionally biased region" description="Low complexity" evidence="6">
    <location>
        <begin position="53"/>
        <end position="81"/>
    </location>
</feature>
<keyword evidence="4" id="KW-0653">Protein transport</keyword>
<dbReference type="EMBL" id="FO904938">
    <property type="protein sequence ID" value="CDP26958.1"/>
    <property type="molecule type" value="Genomic_DNA"/>
</dbReference>
<dbReference type="Pfam" id="PF20655">
    <property type="entry name" value="Vps52_C"/>
    <property type="match status" value="1"/>
</dbReference>
<comment type="similarity">
    <text evidence="2">Belongs to the VPS52 family.</text>
</comment>
<feature type="compositionally biased region" description="Low complexity" evidence="6">
    <location>
        <begin position="12"/>
        <end position="36"/>
    </location>
</feature>
<dbReference type="InterPro" id="IPR048319">
    <property type="entry name" value="Vps52_CC"/>
</dbReference>
<feature type="region of interest" description="Disordered" evidence="6">
    <location>
        <begin position="1"/>
        <end position="92"/>
    </location>
</feature>
<dbReference type="PANTHER" id="PTHR14190:SF7">
    <property type="entry name" value="VACUOLAR PROTEIN SORTING-ASSOCIATED PROTEIN 52 HOMOLOG"/>
    <property type="match status" value="1"/>
</dbReference>
<dbReference type="Pfam" id="PF04129">
    <property type="entry name" value="Vps52_CC"/>
    <property type="match status" value="1"/>
</dbReference>
<organism evidence="9">
    <name type="scientific">Podospora anserina (strain S / ATCC MYA-4624 / DSM 980 / FGSC 10383)</name>
    <name type="common">Pleurage anserina</name>
    <dbReference type="NCBI Taxonomy" id="515849"/>
    <lineage>
        <taxon>Eukaryota</taxon>
        <taxon>Fungi</taxon>
        <taxon>Dikarya</taxon>
        <taxon>Ascomycota</taxon>
        <taxon>Pezizomycotina</taxon>
        <taxon>Sordariomycetes</taxon>
        <taxon>Sordariomycetidae</taxon>
        <taxon>Sordariales</taxon>
        <taxon>Podosporaceae</taxon>
        <taxon>Podospora</taxon>
        <taxon>Podospora anserina</taxon>
    </lineage>
</organism>
<dbReference type="GO" id="GO:0005829">
    <property type="term" value="C:cytosol"/>
    <property type="evidence" value="ECO:0007669"/>
    <property type="project" value="GOC"/>
</dbReference>
<evidence type="ECO:0000256" key="5">
    <source>
        <dbReference type="ARBA" id="ARBA00023034"/>
    </source>
</evidence>
<evidence type="ECO:0000313" key="10">
    <source>
        <dbReference type="EMBL" id="CDP26958.1"/>
    </source>
</evidence>
<dbReference type="GO" id="GO:0032456">
    <property type="term" value="P:endocytic recycling"/>
    <property type="evidence" value="ECO:0007669"/>
    <property type="project" value="TreeGrafter"/>
</dbReference>